<evidence type="ECO:0000313" key="1">
    <source>
        <dbReference type="EMBL" id="EKD24633.1"/>
    </source>
</evidence>
<dbReference type="EMBL" id="AMFJ01036187">
    <property type="protein sequence ID" value="EKD24633.1"/>
    <property type="molecule type" value="Genomic_DNA"/>
</dbReference>
<name>K1XW60_9BACT</name>
<comment type="caution">
    <text evidence="1">The sequence shown here is derived from an EMBL/GenBank/DDBJ whole genome shotgun (WGS) entry which is preliminary data.</text>
</comment>
<sequence length="50" mass="5986">MVFFMQSITFFSFFLSFRPNKVSGEIALHCFHFKLIYVIKGFLDFARNDK</sequence>
<protein>
    <submittedName>
        <fullName evidence="1">Uncharacterized protein</fullName>
    </submittedName>
</protein>
<reference evidence="1" key="1">
    <citation type="journal article" date="2012" name="Science">
        <title>Fermentation, hydrogen, and sulfur metabolism in multiple uncultivated bacterial phyla.</title>
        <authorList>
            <person name="Wrighton K.C."/>
            <person name="Thomas B.C."/>
            <person name="Sharon I."/>
            <person name="Miller C.S."/>
            <person name="Castelle C.J."/>
            <person name="VerBerkmoes N.C."/>
            <person name="Wilkins M.J."/>
            <person name="Hettich R.L."/>
            <person name="Lipton M.S."/>
            <person name="Williams K.H."/>
            <person name="Long P.E."/>
            <person name="Banfield J.F."/>
        </authorList>
    </citation>
    <scope>NUCLEOTIDE SEQUENCE [LARGE SCALE GENOMIC DNA]</scope>
</reference>
<accession>K1XW60</accession>
<proteinExistence type="predicted"/>
<organism evidence="1">
    <name type="scientific">uncultured bacterium</name>
    <name type="common">gcode 4</name>
    <dbReference type="NCBI Taxonomy" id="1234023"/>
    <lineage>
        <taxon>Bacteria</taxon>
        <taxon>environmental samples</taxon>
    </lineage>
</organism>
<dbReference type="AlphaFoldDB" id="K1XW60"/>
<gene>
    <name evidence="1" type="ORF">ACD_80C00180G0007</name>
</gene>